<dbReference type="EMBL" id="QXWK01000018">
    <property type="protein sequence ID" value="NBH62046.1"/>
    <property type="molecule type" value="Genomic_DNA"/>
</dbReference>
<comment type="similarity">
    <text evidence="1">Belongs to the bacterial solute-binding protein 8 family.</text>
</comment>
<accession>A0A845QKB7</accession>
<feature type="region of interest" description="Disordered" evidence="2">
    <location>
        <begin position="1"/>
        <end position="20"/>
    </location>
</feature>
<evidence type="ECO:0000313" key="5">
    <source>
        <dbReference type="Proteomes" id="UP000446866"/>
    </source>
</evidence>
<evidence type="ECO:0000256" key="1">
    <source>
        <dbReference type="ARBA" id="ARBA00008814"/>
    </source>
</evidence>
<dbReference type="AlphaFoldDB" id="A0A845QKB7"/>
<organism evidence="4 5">
    <name type="scientific">Anaerotruncus colihominis</name>
    <dbReference type="NCBI Taxonomy" id="169435"/>
    <lineage>
        <taxon>Bacteria</taxon>
        <taxon>Bacillati</taxon>
        <taxon>Bacillota</taxon>
        <taxon>Clostridia</taxon>
        <taxon>Eubacteriales</taxon>
        <taxon>Oscillospiraceae</taxon>
        <taxon>Anaerotruncus</taxon>
    </lineage>
</organism>
<proteinExistence type="inferred from homology"/>
<dbReference type="PANTHER" id="PTHR30535">
    <property type="entry name" value="VITAMIN B12-BINDING PROTEIN"/>
    <property type="match status" value="1"/>
</dbReference>
<dbReference type="Pfam" id="PF01497">
    <property type="entry name" value="Peripla_BP_2"/>
    <property type="match status" value="1"/>
</dbReference>
<name>A0A845QKB7_9FIRM</name>
<comment type="caution">
    <text evidence="4">The sequence shown here is derived from an EMBL/GenBank/DDBJ whole genome shotgun (WGS) entry which is preliminary data.</text>
</comment>
<reference evidence="4 5" key="1">
    <citation type="submission" date="2018-08" db="EMBL/GenBank/DDBJ databases">
        <title>Murine metabolic-syndrome-specific gut microbial biobank.</title>
        <authorList>
            <person name="Liu C."/>
        </authorList>
    </citation>
    <scope>NUCLEOTIDE SEQUENCE [LARGE SCALE GENOMIC DNA]</scope>
    <source>
        <strain evidence="4 5">28</strain>
    </source>
</reference>
<evidence type="ECO:0000256" key="2">
    <source>
        <dbReference type="SAM" id="MobiDB-lite"/>
    </source>
</evidence>
<dbReference type="Gene3D" id="3.40.50.1980">
    <property type="entry name" value="Nitrogenase molybdenum iron protein domain"/>
    <property type="match status" value="2"/>
</dbReference>
<evidence type="ECO:0000313" key="4">
    <source>
        <dbReference type="EMBL" id="NBH62046.1"/>
    </source>
</evidence>
<dbReference type="SUPFAM" id="SSF53807">
    <property type="entry name" value="Helical backbone' metal receptor"/>
    <property type="match status" value="1"/>
</dbReference>
<gene>
    <name evidence="4" type="ORF">D0435_10325</name>
</gene>
<dbReference type="InterPro" id="IPR002491">
    <property type="entry name" value="ABC_transptr_periplasmic_BD"/>
</dbReference>
<dbReference type="InterPro" id="IPR050902">
    <property type="entry name" value="ABC_Transporter_SBP"/>
</dbReference>
<protein>
    <submittedName>
        <fullName evidence="4">ABC transporter substrate-binding protein</fullName>
    </submittedName>
</protein>
<dbReference type="Gene3D" id="1.20.58.2180">
    <property type="match status" value="1"/>
</dbReference>
<dbReference type="Proteomes" id="UP000446866">
    <property type="component" value="Unassembled WGS sequence"/>
</dbReference>
<evidence type="ECO:0000259" key="3">
    <source>
        <dbReference type="PROSITE" id="PS50983"/>
    </source>
</evidence>
<dbReference type="PROSITE" id="PS50983">
    <property type="entry name" value="FE_B12_PBP"/>
    <property type="match status" value="1"/>
</dbReference>
<sequence>MFSAVACGSENDASKDGNTSWEKVTVTDQAGREVTIESRPEKIVSGYYISTSILLALDCKERLVGIEAKAKERNIYTLAAPEIIDLPNTGSAKDFNLEACIALEPDLVVLPKKLQEPARALEEMGIPVLLISPEDDQLLEEAISIIAAAVGEGERAEALLHYYDEVNEKLQEKGKEEEAPIIYLAGNSDMLRTCPADMYQNTLIEAAKGKNAAAEIKGDSWAGVSYEQLLAWDPDYIVIVPEASYTAEDLCAVPELANLTAVKEGKVLTMPSDFEAWDSPVPSGALGKLWLFAALHPEAYSLDELREDVADFYQRFYGFEADKELVTLS</sequence>
<dbReference type="PANTHER" id="PTHR30535:SF34">
    <property type="entry name" value="MOLYBDATE-BINDING PROTEIN MOLA"/>
    <property type="match status" value="1"/>
</dbReference>
<feature type="domain" description="Fe/B12 periplasmic-binding" evidence="3">
    <location>
        <begin position="42"/>
        <end position="299"/>
    </location>
</feature>
<keyword evidence="5" id="KW-1185">Reference proteome</keyword>